<protein>
    <submittedName>
        <fullName evidence="4">Uncharacterized protein</fullName>
    </submittedName>
</protein>
<name>A0A810AJ24_9BRAD</name>
<accession>A0A810AJ24</accession>
<evidence type="ECO:0000313" key="1">
    <source>
        <dbReference type="EMBL" id="BCE19814.1"/>
    </source>
</evidence>
<dbReference type="RefSeq" id="WP_083860092.1">
    <property type="nucleotide sequence ID" value="NZ_AJQI01000258.1"/>
</dbReference>
<reference evidence="5" key="2">
    <citation type="submission" date="2020-05" db="EMBL/GenBank/DDBJ databases">
        <title>Complete genome sequence of Bradyrhizobium diazoefficiens XF10 isolated from soybean nodule.</title>
        <authorList>
            <person name="Noda R."/>
            <person name="Kakizaki K."/>
            <person name="Minamisawa K."/>
        </authorList>
    </citation>
    <scope>NUCLEOTIDE SEQUENCE</scope>
    <source>
        <strain evidence="5">XF10</strain>
    </source>
</reference>
<evidence type="ECO:0000313" key="2">
    <source>
        <dbReference type="EMBL" id="BCE46067.1"/>
    </source>
</evidence>
<gene>
    <name evidence="5" type="ORF">XF10B_23900</name>
    <name evidence="1" type="ORF">XF1B_24950</name>
    <name evidence="2" type="ORF">XF4B_24160</name>
    <name evidence="3" type="ORF">XF5B_23400</name>
    <name evidence="4" type="ORF">XF6B_23590</name>
</gene>
<organism evidence="4">
    <name type="scientific">Bradyrhizobium diazoefficiens</name>
    <dbReference type="NCBI Taxonomy" id="1355477"/>
    <lineage>
        <taxon>Bacteria</taxon>
        <taxon>Pseudomonadati</taxon>
        <taxon>Pseudomonadota</taxon>
        <taxon>Alphaproteobacteria</taxon>
        <taxon>Hyphomicrobiales</taxon>
        <taxon>Nitrobacteraceae</taxon>
        <taxon>Bradyrhizobium</taxon>
    </lineage>
</organism>
<sequence length="98" mass="10684">MLVVKVELWSGGVGGLHEPIGTLHIGNLSNLADVSDYRVVAMEVANPLTGEPPGTADFKVMGHPRRQRVWSLLQRACEEAMKADWVDLPSGRRPGPKN</sequence>
<dbReference type="AlphaFoldDB" id="A0A810AJ24"/>
<dbReference type="EMBL" id="AP023096">
    <property type="protein sequence ID" value="BCE63560.1"/>
    <property type="molecule type" value="Genomic_DNA"/>
</dbReference>
<reference evidence="4" key="5">
    <citation type="submission" date="2020-05" db="EMBL/GenBank/DDBJ databases">
        <title>Complete genome sequence of Bradyrhizobium diazoefficiens XF6 isolated from soybean nodule.</title>
        <authorList>
            <person name="Noda R."/>
            <person name="Kakizaki K."/>
            <person name="Minamisawa K."/>
        </authorList>
    </citation>
    <scope>NUCLEOTIDE SEQUENCE</scope>
    <source>
        <strain evidence="4">XF6</strain>
    </source>
</reference>
<reference evidence="2" key="3">
    <citation type="submission" date="2020-05" db="EMBL/GenBank/DDBJ databases">
        <title>Complete genome sequence of Bradyrhizobium diazoefficiens XF4 isolated from soybean nodule.</title>
        <authorList>
            <person name="Noda R."/>
            <person name="Kakizaki K."/>
            <person name="Minamisawa K."/>
        </authorList>
    </citation>
    <scope>NUCLEOTIDE SEQUENCE</scope>
    <source>
        <strain evidence="2">XF4</strain>
    </source>
</reference>
<evidence type="ECO:0000313" key="4">
    <source>
        <dbReference type="EMBL" id="BCE63560.1"/>
    </source>
</evidence>
<dbReference type="EMBL" id="AP023094">
    <property type="protein sequence ID" value="BCE46067.1"/>
    <property type="molecule type" value="Genomic_DNA"/>
</dbReference>
<dbReference type="EMBL" id="AP023095">
    <property type="protein sequence ID" value="BCE54828.1"/>
    <property type="molecule type" value="Genomic_DNA"/>
</dbReference>
<dbReference type="EMBL" id="AP023091">
    <property type="protein sequence ID" value="BCE19814.1"/>
    <property type="molecule type" value="Genomic_DNA"/>
</dbReference>
<proteinExistence type="predicted"/>
<evidence type="ECO:0000313" key="3">
    <source>
        <dbReference type="EMBL" id="BCE54828.1"/>
    </source>
</evidence>
<reference evidence="1" key="1">
    <citation type="submission" date="2020-05" db="EMBL/GenBank/DDBJ databases">
        <title>Complete genome sequence of Bradyrhizobium diazoefficiens XF1 isolated from soybean nodule.</title>
        <authorList>
            <person name="Noda R."/>
            <person name="Kakizaki K."/>
            <person name="Minamisawa K."/>
        </authorList>
    </citation>
    <scope>NUCLEOTIDE SEQUENCE</scope>
    <source>
        <strain evidence="1">XF1</strain>
    </source>
</reference>
<evidence type="ECO:0000313" key="5">
    <source>
        <dbReference type="EMBL" id="BCE89592.1"/>
    </source>
</evidence>
<dbReference type="EMBL" id="AP023099">
    <property type="protein sequence ID" value="BCE89592.1"/>
    <property type="molecule type" value="Genomic_DNA"/>
</dbReference>
<reference evidence="3" key="4">
    <citation type="submission" date="2020-05" db="EMBL/GenBank/DDBJ databases">
        <title>Complete genome sequence of Bradyrhizobium diazoefficiens XF5 isolated from soybean nodule.</title>
        <authorList>
            <person name="Noda R."/>
            <person name="Kakizaki K."/>
            <person name="Minamisawa K."/>
        </authorList>
    </citation>
    <scope>NUCLEOTIDE SEQUENCE</scope>
    <source>
        <strain evidence="3">XF5</strain>
    </source>
</reference>